<reference evidence="8" key="2">
    <citation type="submission" date="2020-10" db="EMBL/GenBank/DDBJ databases">
        <authorList>
            <person name="Scholz U."/>
            <person name="Mascher M."/>
            <person name="Fiebig A."/>
        </authorList>
    </citation>
    <scope>NUCLEOTIDE SEQUENCE [LARGE SCALE GENOMIC DNA]</scope>
    <source>
        <strain evidence="8">cv. Morex</strain>
    </source>
</reference>
<feature type="region of interest" description="Disordered" evidence="6">
    <location>
        <begin position="343"/>
        <end position="378"/>
    </location>
</feature>
<dbReference type="SMART" id="SM01019">
    <property type="entry name" value="B3"/>
    <property type="match status" value="3"/>
</dbReference>
<evidence type="ECO:0000259" key="7">
    <source>
        <dbReference type="PROSITE" id="PS50863"/>
    </source>
</evidence>
<accession>A0A8I6XBQ4</accession>
<dbReference type="GO" id="GO:0003677">
    <property type="term" value="F:DNA binding"/>
    <property type="evidence" value="ECO:0007669"/>
    <property type="project" value="UniProtKB-KW"/>
</dbReference>
<dbReference type="CDD" id="cd10017">
    <property type="entry name" value="B3_DNA"/>
    <property type="match status" value="3"/>
</dbReference>
<dbReference type="SMR" id="A0A8I6XBQ4"/>
<evidence type="ECO:0000313" key="8">
    <source>
        <dbReference type="EnsemblPlants" id="HORVU.MOREX.r3.3HG0319060.1"/>
    </source>
</evidence>
<feature type="domain" description="TF-B3" evidence="7">
    <location>
        <begin position="465"/>
        <end position="529"/>
    </location>
</feature>
<dbReference type="PROSITE" id="PS50863">
    <property type="entry name" value="B3"/>
    <property type="match status" value="2"/>
</dbReference>
<feature type="region of interest" description="Disordered" evidence="6">
    <location>
        <begin position="123"/>
        <end position="160"/>
    </location>
</feature>
<evidence type="ECO:0000256" key="4">
    <source>
        <dbReference type="ARBA" id="ARBA00023163"/>
    </source>
</evidence>
<dbReference type="Pfam" id="PF02362">
    <property type="entry name" value="B3"/>
    <property type="match status" value="2"/>
</dbReference>
<name>A0A8I6XBQ4_HORVV</name>
<evidence type="ECO:0000256" key="6">
    <source>
        <dbReference type="SAM" id="MobiDB-lite"/>
    </source>
</evidence>
<keyword evidence="9" id="KW-1185">Reference proteome</keyword>
<proteinExistence type="predicted"/>
<dbReference type="PANTHER" id="PTHR31391:SF109">
    <property type="entry name" value="TF-B3 DOMAIN-CONTAINING PROTEIN"/>
    <property type="match status" value="1"/>
</dbReference>
<organism evidence="8 9">
    <name type="scientific">Hordeum vulgare subsp. vulgare</name>
    <name type="common">Domesticated barley</name>
    <dbReference type="NCBI Taxonomy" id="112509"/>
    <lineage>
        <taxon>Eukaryota</taxon>
        <taxon>Viridiplantae</taxon>
        <taxon>Streptophyta</taxon>
        <taxon>Embryophyta</taxon>
        <taxon>Tracheophyta</taxon>
        <taxon>Spermatophyta</taxon>
        <taxon>Magnoliopsida</taxon>
        <taxon>Liliopsida</taxon>
        <taxon>Poales</taxon>
        <taxon>Poaceae</taxon>
        <taxon>BOP clade</taxon>
        <taxon>Pooideae</taxon>
        <taxon>Triticodae</taxon>
        <taxon>Triticeae</taxon>
        <taxon>Hordeinae</taxon>
        <taxon>Hordeum</taxon>
    </lineage>
</organism>
<dbReference type="InterPro" id="IPR044837">
    <property type="entry name" value="REM16-like"/>
</dbReference>
<evidence type="ECO:0000313" key="9">
    <source>
        <dbReference type="Proteomes" id="UP000011116"/>
    </source>
</evidence>
<dbReference type="InterPro" id="IPR003340">
    <property type="entry name" value="B3_DNA-bd"/>
</dbReference>
<keyword evidence="5" id="KW-0539">Nucleus</keyword>
<sequence length="533" mass="60330">MSDPCVCCQIKLKFLSQINGNNMHSLVIPEWFVNQFGGKMWRTVKLESPNGIVYDVGVTEYMNRTILKSGWASFVHANKIEESYSLMFRYLGNARFKVTLFDSSGKQKALCCTRMGTASNVRNPSTFDVDNSSSSYGGTTRFSPSERSDSDERQKERSYGYKKSAKMAAISYSSEEISAEDSLSGDNSASKDDLQMHSNNYVLSGWCYITEAQKVKIHALVEKIRPKIPVLVLQMKKTSTNLGNLVIRKDYALKYFPCEATNIILQVPRKNQKWKGRFNAGRRTLYLYNFVRDNCVEEGDICLFQPIPKVKEGRFTVIVHLLHKASIGHSPGGRADMAHTATDRKTSAKTALTPCVKEEPATEGEEISSSGSEDHGACANSEEASELPIIMPNRPILTPAQEKRVREKVEAIDSELPIYVAVMNRTNVRHGISGCILVFHRKYVSRYLEKIYTGGHHGVKSMINLVLQREGKSRMWDTELRRMTDRTIIHKGWASFARDNHLREGDLCLFKLMGSVELPKMMVHIIRREKCLH</sequence>
<feature type="compositionally biased region" description="Basic and acidic residues" evidence="6">
    <location>
        <begin position="144"/>
        <end position="159"/>
    </location>
</feature>
<dbReference type="Proteomes" id="UP000011116">
    <property type="component" value="Chromosome 3H"/>
</dbReference>
<dbReference type="EnsemblPlants" id="HORVU.MOREX.r3.3HG0319060.1">
    <property type="protein sequence ID" value="HORVU.MOREX.r3.3HG0319060.1"/>
    <property type="gene ID" value="HORVU.MOREX.r3.3HG0319060"/>
</dbReference>
<dbReference type="Gramene" id="HORVU.MOREX.r3.3HG0319060.1">
    <property type="protein sequence ID" value="HORVU.MOREX.r3.3HG0319060.1"/>
    <property type="gene ID" value="HORVU.MOREX.r3.3HG0319060"/>
</dbReference>
<feature type="domain" description="TF-B3" evidence="7">
    <location>
        <begin position="11"/>
        <end position="104"/>
    </location>
</feature>
<protein>
    <recommendedName>
        <fullName evidence="7">TF-B3 domain-containing protein</fullName>
    </recommendedName>
</protein>
<keyword evidence="4" id="KW-0804">Transcription</keyword>
<evidence type="ECO:0000256" key="1">
    <source>
        <dbReference type="ARBA" id="ARBA00004123"/>
    </source>
</evidence>
<dbReference type="PANTHER" id="PTHR31391">
    <property type="entry name" value="B3 DOMAIN-CONTAINING PROTEIN OS11G0197600-RELATED"/>
    <property type="match status" value="1"/>
</dbReference>
<evidence type="ECO:0000256" key="3">
    <source>
        <dbReference type="ARBA" id="ARBA00023125"/>
    </source>
</evidence>
<feature type="compositionally biased region" description="Polar residues" evidence="6">
    <location>
        <begin position="123"/>
        <end position="143"/>
    </location>
</feature>
<comment type="subcellular location">
    <subcellularLocation>
        <location evidence="1">Nucleus</location>
    </subcellularLocation>
</comment>
<evidence type="ECO:0000256" key="2">
    <source>
        <dbReference type="ARBA" id="ARBA00023015"/>
    </source>
</evidence>
<evidence type="ECO:0000256" key="5">
    <source>
        <dbReference type="ARBA" id="ARBA00023242"/>
    </source>
</evidence>
<dbReference type="SUPFAM" id="SSF101936">
    <property type="entry name" value="DNA-binding pseudobarrel domain"/>
    <property type="match status" value="3"/>
</dbReference>
<reference evidence="9" key="1">
    <citation type="journal article" date="2012" name="Nature">
        <title>A physical, genetic and functional sequence assembly of the barley genome.</title>
        <authorList>
            <consortium name="The International Barley Genome Sequencing Consortium"/>
            <person name="Mayer K.F."/>
            <person name="Waugh R."/>
            <person name="Brown J.W."/>
            <person name="Schulman A."/>
            <person name="Langridge P."/>
            <person name="Platzer M."/>
            <person name="Fincher G.B."/>
            <person name="Muehlbauer G.J."/>
            <person name="Sato K."/>
            <person name="Close T.J."/>
            <person name="Wise R.P."/>
            <person name="Stein N."/>
        </authorList>
    </citation>
    <scope>NUCLEOTIDE SEQUENCE [LARGE SCALE GENOMIC DNA]</scope>
    <source>
        <strain evidence="9">cv. Morex</strain>
    </source>
</reference>
<dbReference type="AlphaFoldDB" id="A0A8I6XBQ4"/>
<reference evidence="8" key="3">
    <citation type="submission" date="2022-01" db="UniProtKB">
        <authorList>
            <consortium name="EnsemblPlants"/>
        </authorList>
    </citation>
    <scope>IDENTIFICATION</scope>
    <source>
        <strain evidence="8">subsp. vulgare</strain>
    </source>
</reference>
<dbReference type="GO" id="GO:0005634">
    <property type="term" value="C:nucleus"/>
    <property type="evidence" value="ECO:0007669"/>
    <property type="project" value="UniProtKB-SubCell"/>
</dbReference>
<dbReference type="InterPro" id="IPR015300">
    <property type="entry name" value="DNA-bd_pseudobarrel_sf"/>
</dbReference>
<dbReference type="Gramene" id="HORVU.MOREX.r2.3HG0266240.1">
    <property type="protein sequence ID" value="HORVU.MOREX.r2.3HG0266240.1"/>
    <property type="gene ID" value="HORVU.MOREX.r2.3HG0266240"/>
</dbReference>
<keyword evidence="3" id="KW-0238">DNA-binding</keyword>
<keyword evidence="2" id="KW-0805">Transcription regulation</keyword>
<dbReference type="Gene3D" id="2.40.330.10">
    <property type="entry name" value="DNA-binding pseudobarrel domain"/>
    <property type="match status" value="3"/>
</dbReference>